<dbReference type="InParanoid" id="J4IBV7"/>
<evidence type="ECO:0000256" key="10">
    <source>
        <dbReference type="RuleBase" id="RU366056"/>
    </source>
</evidence>
<keyword evidence="5 10" id="KW-0812">Transmembrane</keyword>
<keyword evidence="4 10" id="KW-0337">GPI-anchor biosynthesis</keyword>
<dbReference type="InterPro" id="IPR013233">
    <property type="entry name" value="PIG-X/PBN1"/>
</dbReference>
<dbReference type="HOGENOM" id="CLU_100668_0_0_1"/>
<keyword evidence="9" id="KW-0325">Glycoprotein</keyword>
<comment type="pathway">
    <text evidence="2 10">Glycolipid biosynthesis; glycosylphosphatidylinositol-anchor biosynthesis.</text>
</comment>
<evidence type="ECO:0000256" key="7">
    <source>
        <dbReference type="ARBA" id="ARBA00022989"/>
    </source>
</evidence>
<keyword evidence="8 10" id="KW-0472">Membrane</keyword>
<keyword evidence="6 10" id="KW-0256">Endoplasmic reticulum</keyword>
<dbReference type="OrthoDB" id="5546453at2759"/>
<dbReference type="FunCoup" id="J4IBV7">
    <property type="interactions" value="3"/>
</dbReference>
<evidence type="ECO:0000256" key="4">
    <source>
        <dbReference type="ARBA" id="ARBA00022502"/>
    </source>
</evidence>
<evidence type="ECO:0000256" key="2">
    <source>
        <dbReference type="ARBA" id="ARBA00004687"/>
    </source>
</evidence>
<dbReference type="Proteomes" id="UP000006352">
    <property type="component" value="Unassembled WGS sequence"/>
</dbReference>
<dbReference type="EMBL" id="HE797186">
    <property type="protein sequence ID" value="CCM05331.1"/>
    <property type="molecule type" value="Genomic_DNA"/>
</dbReference>
<dbReference type="PANTHER" id="PTHR28650:SF1">
    <property type="entry name" value="PHOSPHATIDYLINOSITOL-GLYCAN BIOSYNTHESIS CLASS X PROTEIN"/>
    <property type="match status" value="1"/>
</dbReference>
<gene>
    <name evidence="11" type="ORF">FIBRA_07545</name>
</gene>
<keyword evidence="12" id="KW-1185">Reference proteome</keyword>
<organism evidence="11 12">
    <name type="scientific">Fibroporia radiculosa</name>
    <dbReference type="NCBI Taxonomy" id="599839"/>
    <lineage>
        <taxon>Eukaryota</taxon>
        <taxon>Fungi</taxon>
        <taxon>Dikarya</taxon>
        <taxon>Basidiomycota</taxon>
        <taxon>Agaricomycotina</taxon>
        <taxon>Agaricomycetes</taxon>
        <taxon>Polyporales</taxon>
        <taxon>Fibroporiaceae</taxon>
        <taxon>Fibroporia</taxon>
    </lineage>
</organism>
<evidence type="ECO:0000256" key="8">
    <source>
        <dbReference type="ARBA" id="ARBA00023136"/>
    </source>
</evidence>
<feature type="transmembrane region" description="Helical" evidence="10">
    <location>
        <begin position="183"/>
        <end position="203"/>
    </location>
</feature>
<dbReference type="GeneID" id="24100242"/>
<evidence type="ECO:0000256" key="3">
    <source>
        <dbReference type="ARBA" id="ARBA00010345"/>
    </source>
</evidence>
<dbReference type="STRING" id="599839.J4IBV7"/>
<evidence type="ECO:0000256" key="6">
    <source>
        <dbReference type="ARBA" id="ARBA00022824"/>
    </source>
</evidence>
<dbReference type="GO" id="GO:0005789">
    <property type="term" value="C:endoplasmic reticulum membrane"/>
    <property type="evidence" value="ECO:0007669"/>
    <property type="project" value="UniProtKB-SubCell"/>
</dbReference>
<comment type="similarity">
    <text evidence="3 10">Belongs to the PIGX family.</text>
</comment>
<evidence type="ECO:0000256" key="5">
    <source>
        <dbReference type="ARBA" id="ARBA00022692"/>
    </source>
</evidence>
<comment type="subcellular location">
    <subcellularLocation>
        <location evidence="1 10">Endoplasmic reticulum membrane</location>
        <topology evidence="1 10">Single-pass membrane protein</topology>
    </subcellularLocation>
</comment>
<dbReference type="PANTHER" id="PTHR28650">
    <property type="entry name" value="PHOSPHATIDYLINOSITOL-GLYCAN BIOSYNTHESIS CLASS X PROTEIN"/>
    <property type="match status" value="1"/>
</dbReference>
<keyword evidence="7 10" id="KW-1133">Transmembrane helix</keyword>
<protein>
    <recommendedName>
        <fullName evidence="10">Protein PBN1</fullName>
    </recommendedName>
</protein>
<evidence type="ECO:0000256" key="1">
    <source>
        <dbReference type="ARBA" id="ARBA00004389"/>
    </source>
</evidence>
<proteinExistence type="inferred from homology"/>
<evidence type="ECO:0000313" key="11">
    <source>
        <dbReference type="EMBL" id="CCM05331.1"/>
    </source>
</evidence>
<dbReference type="InterPro" id="IPR040039">
    <property type="entry name" value="PIGX"/>
</dbReference>
<name>J4IBV7_9APHY</name>
<dbReference type="UniPathway" id="UPA00196"/>
<sequence>MPAASLSSSLSAQGFHFTYSTRVHVEDVSAVANCSLHIVHVLPPDVYADQYELALRPGYASSLRGTSDLERPVAAVDKNGSVLLIDVEIVEDTRYEYTVDIPLHARYGHPAEESGRPYHTIILPPPLGFWACPTSELSRPFPEQLVPHVSPDAFAFSSISLIPHTPSDERAEVTIPVGKLGDLAMVDIGTAAVMLIMFSYIVVVSIRTARRLRHDAHKVKGD</sequence>
<dbReference type="GO" id="GO:0006506">
    <property type="term" value="P:GPI anchor biosynthetic process"/>
    <property type="evidence" value="ECO:0007669"/>
    <property type="project" value="UniProtKB-UniPathway"/>
</dbReference>
<accession>J4IBV7</accession>
<dbReference type="Pfam" id="PF08320">
    <property type="entry name" value="PIG-X"/>
    <property type="match status" value="1"/>
</dbReference>
<dbReference type="AlphaFoldDB" id="J4IBV7"/>
<evidence type="ECO:0000313" key="12">
    <source>
        <dbReference type="Proteomes" id="UP000006352"/>
    </source>
</evidence>
<dbReference type="SMART" id="SM00780">
    <property type="entry name" value="PIG-X"/>
    <property type="match status" value="1"/>
</dbReference>
<evidence type="ECO:0000256" key="9">
    <source>
        <dbReference type="ARBA" id="ARBA00023180"/>
    </source>
</evidence>
<reference evidence="11 12" key="1">
    <citation type="journal article" date="2012" name="Appl. Environ. Microbiol.">
        <title>Short-read sequencing for genomic analysis of the brown rot fungus Fibroporia radiculosa.</title>
        <authorList>
            <person name="Tang J.D."/>
            <person name="Perkins A.D."/>
            <person name="Sonstegard T.S."/>
            <person name="Schroeder S.G."/>
            <person name="Burgess S.C."/>
            <person name="Diehl S.V."/>
        </authorList>
    </citation>
    <scope>NUCLEOTIDE SEQUENCE [LARGE SCALE GENOMIC DNA]</scope>
    <source>
        <strain evidence="11 12">TFFH 294</strain>
    </source>
</reference>
<comment type="function">
    <text evidence="10">Required for proper folding and/or the stability of a subset of proteins in the endoplasmic reticulum. Component of glycosylphosphatidylinositol-mannosyltransferase 1 which transfers the first of the 4 mannoses in the GPI-anchor precursors during GPI-anchor biosynthesis. Probably acts by stabilizing the mannosyltransferase GPI14.</text>
</comment>
<dbReference type="RefSeq" id="XP_012184614.1">
    <property type="nucleotide sequence ID" value="XM_012329224.1"/>
</dbReference>